<dbReference type="EMBL" id="LS991951">
    <property type="protein sequence ID" value="SYV96721.1"/>
    <property type="molecule type" value="Genomic_DNA"/>
</dbReference>
<proteinExistence type="predicted"/>
<keyword evidence="2" id="KW-1185">Reference proteome</keyword>
<accession>A0A3B0Q8J3</accession>
<evidence type="ECO:0000313" key="1">
    <source>
        <dbReference type="EMBL" id="SYV96721.1"/>
    </source>
</evidence>
<dbReference type="KEGG" id="medw:NCTC10132_00051"/>
<evidence type="ECO:0000313" key="2">
    <source>
        <dbReference type="Proteomes" id="UP000257559"/>
    </source>
</evidence>
<reference evidence="2" key="1">
    <citation type="submission" date="2018-06" db="EMBL/GenBank/DDBJ databases">
        <authorList>
            <consortium name="Pathogen Informatics"/>
        </authorList>
    </citation>
    <scope>NUCLEOTIDE SEQUENCE [LARGE SCALE GENOMIC DNA]</scope>
    <source>
        <strain evidence="2">NCTC10132</strain>
    </source>
</reference>
<dbReference type="AlphaFoldDB" id="A0A3B0Q8J3"/>
<organism evidence="1 2">
    <name type="scientific">Mycoplasmopsis edwardii</name>
    <dbReference type="NCBI Taxonomy" id="53558"/>
    <lineage>
        <taxon>Bacteria</taxon>
        <taxon>Bacillati</taxon>
        <taxon>Mycoplasmatota</taxon>
        <taxon>Mycoplasmoidales</taxon>
        <taxon>Metamycoplasmataceae</taxon>
        <taxon>Mycoplasmopsis</taxon>
    </lineage>
</organism>
<name>A0A3B0Q8J3_9BACT</name>
<gene>
    <name evidence="1" type="ORF">NCTC10132_00051</name>
</gene>
<protein>
    <submittedName>
        <fullName evidence="1">Uncharacterized protein</fullName>
    </submittedName>
</protein>
<sequence length="36" mass="4324">MLKEEIEAKLENRKPKNKTIEKEVSYIKIIYSNDNN</sequence>
<dbReference type="Proteomes" id="UP000257559">
    <property type="component" value="Chromosome"/>
</dbReference>